<accession>A0A6A5TFA2</accession>
<sequence length="217" mass="24175">MLESDDILQFPFSFPSFYFFLTYLTYVFLLLLPTTFSCFWISTSLERPLTSMKIILLRLLKSARSYPTTACSATFPRLTRSKVSSAAKLAPICLVLPLRTQDPSTHGDSTAQLALYLTSTPHQPTTHSCSCHHAAGRPCVHIVKSQPNWSSTSNPSQLCDARRVSKAPVAVAELHIIKKDVRKSIQPPSETASDRASKAISYVWGIAKPREHTVHDR</sequence>
<evidence type="ECO:0008006" key="4">
    <source>
        <dbReference type="Google" id="ProtNLM"/>
    </source>
</evidence>
<keyword evidence="3" id="KW-1185">Reference proteome</keyword>
<organism evidence="2 3">
    <name type="scientific">Byssothecium circinans</name>
    <dbReference type="NCBI Taxonomy" id="147558"/>
    <lineage>
        <taxon>Eukaryota</taxon>
        <taxon>Fungi</taxon>
        <taxon>Dikarya</taxon>
        <taxon>Ascomycota</taxon>
        <taxon>Pezizomycotina</taxon>
        <taxon>Dothideomycetes</taxon>
        <taxon>Pleosporomycetidae</taxon>
        <taxon>Pleosporales</taxon>
        <taxon>Massarineae</taxon>
        <taxon>Massarinaceae</taxon>
        <taxon>Byssothecium</taxon>
    </lineage>
</organism>
<keyword evidence="1" id="KW-1133">Transmembrane helix</keyword>
<gene>
    <name evidence="2" type="ORF">CC80DRAFT_223115</name>
</gene>
<protein>
    <recommendedName>
        <fullName evidence="4">SWIM-type domain-containing protein</fullName>
    </recommendedName>
</protein>
<evidence type="ECO:0000313" key="2">
    <source>
        <dbReference type="EMBL" id="KAF1950814.1"/>
    </source>
</evidence>
<proteinExistence type="predicted"/>
<evidence type="ECO:0000256" key="1">
    <source>
        <dbReference type="SAM" id="Phobius"/>
    </source>
</evidence>
<keyword evidence="1" id="KW-0812">Transmembrane</keyword>
<name>A0A6A5TFA2_9PLEO</name>
<dbReference type="EMBL" id="ML977022">
    <property type="protein sequence ID" value="KAF1950814.1"/>
    <property type="molecule type" value="Genomic_DNA"/>
</dbReference>
<feature type="transmembrane region" description="Helical" evidence="1">
    <location>
        <begin position="20"/>
        <end position="43"/>
    </location>
</feature>
<reference evidence="2" key="1">
    <citation type="journal article" date="2020" name="Stud. Mycol.">
        <title>101 Dothideomycetes genomes: a test case for predicting lifestyles and emergence of pathogens.</title>
        <authorList>
            <person name="Haridas S."/>
            <person name="Albert R."/>
            <person name="Binder M."/>
            <person name="Bloem J."/>
            <person name="Labutti K."/>
            <person name="Salamov A."/>
            <person name="Andreopoulos B."/>
            <person name="Baker S."/>
            <person name="Barry K."/>
            <person name="Bills G."/>
            <person name="Bluhm B."/>
            <person name="Cannon C."/>
            <person name="Castanera R."/>
            <person name="Culley D."/>
            <person name="Daum C."/>
            <person name="Ezra D."/>
            <person name="Gonzalez J."/>
            <person name="Henrissat B."/>
            <person name="Kuo A."/>
            <person name="Liang C."/>
            <person name="Lipzen A."/>
            <person name="Lutzoni F."/>
            <person name="Magnuson J."/>
            <person name="Mondo S."/>
            <person name="Nolan M."/>
            <person name="Ohm R."/>
            <person name="Pangilinan J."/>
            <person name="Park H.-J."/>
            <person name="Ramirez L."/>
            <person name="Alfaro M."/>
            <person name="Sun H."/>
            <person name="Tritt A."/>
            <person name="Yoshinaga Y."/>
            <person name="Zwiers L.-H."/>
            <person name="Turgeon B."/>
            <person name="Goodwin S."/>
            <person name="Spatafora J."/>
            <person name="Crous P."/>
            <person name="Grigoriev I."/>
        </authorList>
    </citation>
    <scope>NUCLEOTIDE SEQUENCE</scope>
    <source>
        <strain evidence="2">CBS 675.92</strain>
    </source>
</reference>
<dbReference type="AlphaFoldDB" id="A0A6A5TFA2"/>
<evidence type="ECO:0000313" key="3">
    <source>
        <dbReference type="Proteomes" id="UP000800035"/>
    </source>
</evidence>
<keyword evidence="1" id="KW-0472">Membrane</keyword>
<dbReference type="Proteomes" id="UP000800035">
    <property type="component" value="Unassembled WGS sequence"/>
</dbReference>